<organism evidence="2 3">
    <name type="scientific">Intestinibaculum porci</name>
    <dbReference type="NCBI Taxonomy" id="2487118"/>
    <lineage>
        <taxon>Bacteria</taxon>
        <taxon>Bacillati</taxon>
        <taxon>Bacillota</taxon>
        <taxon>Erysipelotrichia</taxon>
        <taxon>Erysipelotrichales</taxon>
        <taxon>Erysipelotrichaceae</taxon>
        <taxon>Intestinibaculum</taxon>
    </lineage>
</organism>
<evidence type="ECO:0000313" key="2">
    <source>
        <dbReference type="EMBL" id="BBH27679.1"/>
    </source>
</evidence>
<evidence type="ECO:0000313" key="3">
    <source>
        <dbReference type="Proteomes" id="UP000268059"/>
    </source>
</evidence>
<name>A0A3G9JXI1_9FIRM</name>
<accession>A0A3G9JXI1</accession>
<dbReference type="InParanoid" id="A0A3G9JXI1"/>
<dbReference type="RefSeq" id="WP_125120381.1">
    <property type="nucleotide sequence ID" value="NZ_AP019309.1"/>
</dbReference>
<dbReference type="OrthoDB" id="9808614at2"/>
<protein>
    <submittedName>
        <fullName evidence="2">Uncharacterized protein</fullName>
    </submittedName>
</protein>
<keyword evidence="1" id="KW-1133">Transmembrane helix</keyword>
<evidence type="ECO:0000256" key="1">
    <source>
        <dbReference type="SAM" id="Phobius"/>
    </source>
</evidence>
<dbReference type="AlphaFoldDB" id="A0A3G9JXI1"/>
<sequence>MKVKTQISPQYQETFAIICSSTMNKEVVEAEALLSGLGQTHLIFSLFIQIGSCFLIYALFVLHYRQEARTLNAALQKKKHE</sequence>
<keyword evidence="3" id="KW-1185">Reference proteome</keyword>
<keyword evidence="1" id="KW-0472">Membrane</keyword>
<dbReference type="Proteomes" id="UP000268059">
    <property type="component" value="Chromosome"/>
</dbReference>
<keyword evidence="1" id="KW-0812">Transmembrane</keyword>
<gene>
    <name evidence="2" type="ORF">SG0102_26130</name>
</gene>
<dbReference type="KEGG" id="ebm:SG0102_26130"/>
<feature type="transmembrane region" description="Helical" evidence="1">
    <location>
        <begin position="42"/>
        <end position="62"/>
    </location>
</feature>
<reference evidence="2 3" key="1">
    <citation type="submission" date="2018-11" db="EMBL/GenBank/DDBJ databases">
        <title>Novel Erysipelotrichaceae bacterium isolated from small intestine of a swine.</title>
        <authorList>
            <person name="Kim J.S."/>
            <person name="Choe H."/>
            <person name="Lee Y.R."/>
            <person name="Kim K.M."/>
            <person name="Park D.S."/>
        </authorList>
    </citation>
    <scope>NUCLEOTIDE SEQUENCE [LARGE SCALE GENOMIC DNA]</scope>
    <source>
        <strain evidence="2 3">SG0102</strain>
    </source>
</reference>
<dbReference type="EMBL" id="AP019309">
    <property type="protein sequence ID" value="BBH27679.1"/>
    <property type="molecule type" value="Genomic_DNA"/>
</dbReference>
<proteinExistence type="predicted"/>